<dbReference type="PROSITE" id="PS51257">
    <property type="entry name" value="PROKAR_LIPOPROTEIN"/>
    <property type="match status" value="1"/>
</dbReference>
<feature type="signal peptide" evidence="1">
    <location>
        <begin position="1"/>
        <end position="22"/>
    </location>
</feature>
<comment type="caution">
    <text evidence="3">The sequence shown here is derived from an EMBL/GenBank/DDBJ whole genome shotgun (WGS) entry which is preliminary data.</text>
</comment>
<gene>
    <name evidence="3" type="ORF">ACFSDE_06160</name>
</gene>
<reference evidence="4" key="1">
    <citation type="journal article" date="2019" name="Int. J. Syst. Evol. Microbiol.">
        <title>The Global Catalogue of Microorganisms (GCM) 10K type strain sequencing project: providing services to taxonomists for standard genome sequencing and annotation.</title>
        <authorList>
            <consortium name="The Broad Institute Genomics Platform"/>
            <consortium name="The Broad Institute Genome Sequencing Center for Infectious Disease"/>
            <person name="Wu L."/>
            <person name="Ma J."/>
        </authorList>
    </citation>
    <scope>NUCLEOTIDE SEQUENCE [LARGE SCALE GENOMIC DNA]</scope>
    <source>
        <strain evidence="4">CGMCC 1.12477</strain>
    </source>
</reference>
<evidence type="ECO:0000313" key="3">
    <source>
        <dbReference type="EMBL" id="MFD1946370.1"/>
    </source>
</evidence>
<keyword evidence="1" id="KW-0732">Signal</keyword>
<dbReference type="PANTHER" id="PTHR36933:SF1">
    <property type="entry name" value="SLL0788 PROTEIN"/>
    <property type="match status" value="1"/>
</dbReference>
<name>A0ABW4TIY4_9ACTN</name>
<feature type="chain" id="PRO_5046087161" evidence="1">
    <location>
        <begin position="23"/>
        <end position="198"/>
    </location>
</feature>
<dbReference type="EMBL" id="JBHUGD010000003">
    <property type="protein sequence ID" value="MFD1946370.1"/>
    <property type="molecule type" value="Genomic_DNA"/>
</dbReference>
<keyword evidence="4" id="KW-1185">Reference proteome</keyword>
<dbReference type="Proteomes" id="UP001597351">
    <property type="component" value="Unassembled WGS sequence"/>
</dbReference>
<evidence type="ECO:0000256" key="1">
    <source>
        <dbReference type="SAM" id="SignalP"/>
    </source>
</evidence>
<evidence type="ECO:0000313" key="4">
    <source>
        <dbReference type="Proteomes" id="UP001597351"/>
    </source>
</evidence>
<sequence>MNTTRRVAAVLAAAALTLSACGDDTDEAASSIPESQPFNQADVDFATDMIIHHSQALTMVDLAAPRPGLSPKLMALLEEIRNAQTQEAELMTDWLEDWGQPVPNNPRSHGGMDHDEAEDMASDMPGMMSDDEMGMLEDADGDAFEEMWLEMMVEHHEGAIEMAEAEADDGEFHDTVELAEQIATTQAAEVEQMEKLLD</sequence>
<feature type="domain" description="DUF305" evidence="2">
    <location>
        <begin position="42"/>
        <end position="197"/>
    </location>
</feature>
<dbReference type="InterPro" id="IPR005183">
    <property type="entry name" value="DUF305_CopM-like"/>
</dbReference>
<organism evidence="3 4">
    <name type="scientific">Nocardioides aestuarii</name>
    <dbReference type="NCBI Taxonomy" id="252231"/>
    <lineage>
        <taxon>Bacteria</taxon>
        <taxon>Bacillati</taxon>
        <taxon>Actinomycetota</taxon>
        <taxon>Actinomycetes</taxon>
        <taxon>Propionibacteriales</taxon>
        <taxon>Nocardioidaceae</taxon>
        <taxon>Nocardioides</taxon>
    </lineage>
</organism>
<dbReference type="Gene3D" id="1.20.1260.10">
    <property type="match status" value="1"/>
</dbReference>
<protein>
    <submittedName>
        <fullName evidence="3">DUF305 domain-containing protein</fullName>
    </submittedName>
</protein>
<dbReference type="RefSeq" id="WP_343916453.1">
    <property type="nucleotide sequence ID" value="NZ_BAAAJT010000002.1"/>
</dbReference>
<dbReference type="Pfam" id="PF03713">
    <property type="entry name" value="DUF305"/>
    <property type="match status" value="1"/>
</dbReference>
<dbReference type="PANTHER" id="PTHR36933">
    <property type="entry name" value="SLL0788 PROTEIN"/>
    <property type="match status" value="1"/>
</dbReference>
<proteinExistence type="predicted"/>
<evidence type="ECO:0000259" key="2">
    <source>
        <dbReference type="Pfam" id="PF03713"/>
    </source>
</evidence>
<accession>A0ABW4TIY4</accession>
<dbReference type="InterPro" id="IPR012347">
    <property type="entry name" value="Ferritin-like"/>
</dbReference>